<dbReference type="EnsemblMetazoa" id="G30207.1">
    <property type="protein sequence ID" value="G30207.1:cds"/>
    <property type="gene ID" value="G30207"/>
</dbReference>
<evidence type="ECO:0000256" key="1">
    <source>
        <dbReference type="SAM" id="MobiDB-lite"/>
    </source>
</evidence>
<feature type="compositionally biased region" description="Basic and acidic residues" evidence="1">
    <location>
        <begin position="195"/>
        <end position="204"/>
    </location>
</feature>
<organism evidence="2 3">
    <name type="scientific">Magallana gigas</name>
    <name type="common">Pacific oyster</name>
    <name type="synonym">Crassostrea gigas</name>
    <dbReference type="NCBI Taxonomy" id="29159"/>
    <lineage>
        <taxon>Eukaryota</taxon>
        <taxon>Metazoa</taxon>
        <taxon>Spiralia</taxon>
        <taxon>Lophotrochozoa</taxon>
        <taxon>Mollusca</taxon>
        <taxon>Bivalvia</taxon>
        <taxon>Autobranchia</taxon>
        <taxon>Pteriomorphia</taxon>
        <taxon>Ostreida</taxon>
        <taxon>Ostreoidea</taxon>
        <taxon>Ostreidae</taxon>
        <taxon>Magallana</taxon>
    </lineage>
</organism>
<feature type="compositionally biased region" description="Low complexity" evidence="1">
    <location>
        <begin position="208"/>
        <end position="226"/>
    </location>
</feature>
<dbReference type="AlphaFoldDB" id="A0A8W8LYJ5"/>
<keyword evidence="3" id="KW-1185">Reference proteome</keyword>
<feature type="region of interest" description="Disordered" evidence="1">
    <location>
        <begin position="1"/>
        <end position="248"/>
    </location>
</feature>
<accession>A0A8W8LYJ5</accession>
<feature type="compositionally biased region" description="Basic and acidic residues" evidence="1">
    <location>
        <begin position="132"/>
        <end position="169"/>
    </location>
</feature>
<evidence type="ECO:0000313" key="3">
    <source>
        <dbReference type="Proteomes" id="UP000005408"/>
    </source>
</evidence>
<protein>
    <submittedName>
        <fullName evidence="2">Uncharacterized protein</fullName>
    </submittedName>
</protein>
<proteinExistence type="predicted"/>
<reference evidence="2" key="1">
    <citation type="submission" date="2022-08" db="UniProtKB">
        <authorList>
            <consortium name="EnsemblMetazoa"/>
        </authorList>
    </citation>
    <scope>IDENTIFICATION</scope>
    <source>
        <strain evidence="2">05x7-T-G4-1.051#20</strain>
    </source>
</reference>
<feature type="compositionally biased region" description="Basic and acidic residues" evidence="1">
    <location>
        <begin position="1"/>
        <end position="34"/>
    </location>
</feature>
<sequence length="296" mass="32872">MSALEKELRQLHDGLPKTAEKSHARDSGIPDSRHTTLLGEKSYKSSGAKPKQLKKTTSFLGDDEPSFVENFNELTNRKQRVSSTPYIDSAAIDDPDDSRPYKDNVTRRRQKKDDNEPVRSGFIITEITDEQVSEKSREPGNGEATSKEEDKREDNRDVDDNKDHCKEAVIEEGDDHQLSSGDDSYVTCVEVLSDDESKTAKDNEIIGEESAGSTASSELGESSKGECGTGGEKGDEDGTQPKETPRKSILVVKLKTEKKNVQSDFLEVRPVNIGMVTRNKSVTLNVREKVRIEQPL</sequence>
<dbReference type="Proteomes" id="UP000005408">
    <property type="component" value="Unassembled WGS sequence"/>
</dbReference>
<name>A0A8W8LYJ5_MAGGI</name>
<feature type="compositionally biased region" description="Basic and acidic residues" evidence="1">
    <location>
        <begin position="97"/>
        <end position="117"/>
    </location>
</feature>
<evidence type="ECO:0000313" key="2">
    <source>
        <dbReference type="EnsemblMetazoa" id="G30207.1:cds"/>
    </source>
</evidence>